<keyword evidence="2" id="KW-1185">Reference proteome</keyword>
<dbReference type="Proteomes" id="UP001320706">
    <property type="component" value="Unassembled WGS sequence"/>
</dbReference>
<protein>
    <submittedName>
        <fullName evidence="1">Uncharacterized protein</fullName>
    </submittedName>
</protein>
<reference evidence="1" key="1">
    <citation type="submission" date="2024-02" db="EMBL/GenBank/DDBJ databases">
        <title>Metagenome Assembled Genome of Zalaria obscura JY119.</title>
        <authorList>
            <person name="Vighnesh L."/>
            <person name="Jagadeeshwari U."/>
            <person name="Venkata Ramana C."/>
            <person name="Sasikala C."/>
        </authorList>
    </citation>
    <scope>NUCLEOTIDE SEQUENCE</scope>
    <source>
        <strain evidence="1">JY119</strain>
    </source>
</reference>
<proteinExistence type="predicted"/>
<organism evidence="1 2">
    <name type="scientific">Zalaria obscura</name>
    <dbReference type="NCBI Taxonomy" id="2024903"/>
    <lineage>
        <taxon>Eukaryota</taxon>
        <taxon>Fungi</taxon>
        <taxon>Dikarya</taxon>
        <taxon>Ascomycota</taxon>
        <taxon>Pezizomycotina</taxon>
        <taxon>Dothideomycetes</taxon>
        <taxon>Dothideomycetidae</taxon>
        <taxon>Dothideales</taxon>
        <taxon>Zalariaceae</taxon>
        <taxon>Zalaria</taxon>
    </lineage>
</organism>
<name>A0ACC3S2U5_9PEZI</name>
<evidence type="ECO:0000313" key="2">
    <source>
        <dbReference type="Proteomes" id="UP001320706"/>
    </source>
</evidence>
<dbReference type="EMBL" id="JAMKPW020000044">
    <property type="protein sequence ID" value="KAK8192549.1"/>
    <property type="molecule type" value="Genomic_DNA"/>
</dbReference>
<comment type="caution">
    <text evidence="1">The sequence shown here is derived from an EMBL/GenBank/DDBJ whole genome shotgun (WGS) entry which is preliminary data.</text>
</comment>
<gene>
    <name evidence="1" type="ORF">M8818_007719</name>
</gene>
<evidence type="ECO:0000313" key="1">
    <source>
        <dbReference type="EMBL" id="KAK8192549.1"/>
    </source>
</evidence>
<accession>A0ACC3S2U5</accession>
<sequence length="156" mass="17325">MSLRTLARTAPARRTWTSVSPSLTRARSYTGKNEPQVQVSAGEDVQKIVAEAERLGTGEHGGKWSLTADGRGLERGFRFKSFDRTWAFMTAVAAECKIQRHHPEWSNVYNTTQIKWTTHKPAGLSSKDVHMARFCDEAAGEFGEVRDEGKGEGQGK</sequence>